<dbReference type="Pfam" id="PF00144">
    <property type="entry name" value="Beta-lactamase"/>
    <property type="match status" value="1"/>
</dbReference>
<dbReference type="InterPro" id="IPR012338">
    <property type="entry name" value="Beta-lactam/transpept-like"/>
</dbReference>
<dbReference type="Gene3D" id="3.40.710.10">
    <property type="entry name" value="DD-peptidase/beta-lactamase superfamily"/>
    <property type="match status" value="1"/>
</dbReference>
<dbReference type="SUPFAM" id="SSF56601">
    <property type="entry name" value="beta-lactamase/transpeptidase-like"/>
    <property type="match status" value="1"/>
</dbReference>
<dbReference type="InterPro" id="IPR050491">
    <property type="entry name" value="AmpC-like"/>
</dbReference>
<dbReference type="PANTHER" id="PTHR46825:SF9">
    <property type="entry name" value="BETA-LACTAMASE-RELATED DOMAIN-CONTAINING PROTEIN"/>
    <property type="match status" value="1"/>
</dbReference>
<evidence type="ECO:0000313" key="3">
    <source>
        <dbReference type="EMBL" id="KAH6604337.1"/>
    </source>
</evidence>
<name>A0A9P8QKP7_9HYPO</name>
<keyword evidence="4" id="KW-1185">Reference proteome</keyword>
<dbReference type="EMBL" id="JAIWOZ010000006">
    <property type="protein sequence ID" value="KAH6604337.1"/>
    <property type="molecule type" value="Genomic_DNA"/>
</dbReference>
<proteinExistence type="inferred from homology"/>
<evidence type="ECO:0000259" key="2">
    <source>
        <dbReference type="Pfam" id="PF00144"/>
    </source>
</evidence>
<comment type="caution">
    <text evidence="3">The sequence shown here is derived from an EMBL/GenBank/DDBJ whole genome shotgun (WGS) entry which is preliminary data.</text>
</comment>
<dbReference type="InterPro" id="IPR001466">
    <property type="entry name" value="Beta-lactam-related"/>
</dbReference>
<protein>
    <recommendedName>
        <fullName evidence="2">Beta-lactamase-related domain-containing protein</fullName>
    </recommendedName>
</protein>
<dbReference type="Proteomes" id="UP000827724">
    <property type="component" value="Unassembled WGS sequence"/>
</dbReference>
<evidence type="ECO:0000256" key="1">
    <source>
        <dbReference type="ARBA" id="ARBA00038215"/>
    </source>
</evidence>
<evidence type="ECO:0000313" key="4">
    <source>
        <dbReference type="Proteomes" id="UP000827724"/>
    </source>
</evidence>
<comment type="similarity">
    <text evidence="1">Belongs to the peptidase S12 family.</text>
</comment>
<organism evidence="3 4">
    <name type="scientific">Trichoderma cornu-damae</name>
    <dbReference type="NCBI Taxonomy" id="654480"/>
    <lineage>
        <taxon>Eukaryota</taxon>
        <taxon>Fungi</taxon>
        <taxon>Dikarya</taxon>
        <taxon>Ascomycota</taxon>
        <taxon>Pezizomycotina</taxon>
        <taxon>Sordariomycetes</taxon>
        <taxon>Hypocreomycetidae</taxon>
        <taxon>Hypocreales</taxon>
        <taxon>Hypocreaceae</taxon>
        <taxon>Trichoderma</taxon>
    </lineage>
</organism>
<dbReference type="AlphaFoldDB" id="A0A9P8QKP7"/>
<dbReference type="PANTHER" id="PTHR46825">
    <property type="entry name" value="D-ALANYL-D-ALANINE-CARBOXYPEPTIDASE/ENDOPEPTIDASE AMPH"/>
    <property type="match status" value="1"/>
</dbReference>
<feature type="domain" description="Beta-lactamase-related" evidence="2">
    <location>
        <begin position="239"/>
        <end position="503"/>
    </location>
</feature>
<dbReference type="OrthoDB" id="5946976at2759"/>
<reference evidence="3" key="1">
    <citation type="submission" date="2021-08" db="EMBL/GenBank/DDBJ databases">
        <title>Chromosome-Level Trichoderma cornu-damae using Hi-C Data.</title>
        <authorList>
            <person name="Kim C.S."/>
        </authorList>
    </citation>
    <scope>NUCLEOTIDE SEQUENCE</scope>
    <source>
        <strain evidence="3">KA19-0412C</strain>
    </source>
</reference>
<accession>A0A9P8QKP7</accession>
<sequence length="733" mass="81584">MAKDDGAKYLLGHLKNASMGDYIREDDAEDAEAISDELEELPIAIAHMASYARQSQYPLSRLLGELKRRDEMSVVWSSDLGMSTTRQYGKQLHGAWDLPLSTLSGEARSLLDIMAMVGVEMPEEMLIVAQQKIFERAVQMVSRCLLIRHSPTTAITYVANSQFANLLRRACARGGLAWSHNIETEVIPQHRSPSASQSLSIVVLQRIKTTQYRPPVITKSKINVAKDVKSQMPQIREICDTSGIVGLSVTVIHLGDIILHENIGYSDLRKKTPVTQDTVFPIGALSQGFTAACVAQLATEKARFEYGSKVPWLPSLESKDPVVAADATIGDLLGHRTGLQGAEHRFLGSRRDNMWYTPVEMSSLQHLEPQASLRSQFIHNPLGYGLLGKLVSQEANQDYSLLLKLRVLYPLGMARTSVISDSPAQVITSSELYGVLDNGRPYHFPAPYDYDREVDDLDFWAPDRSDTALPQGAISGIHSTAGDLAKYCTALNKPWKAQHAITFDGYERVFPNVELLFNPLQPMEKVSPGGKAGKSYAAGWATCSLPARVGDLGINPELVEMPILGAGIRAPLLIQTILDSPSPQDYTRLAYQSEAAARDKHKDLADKIERGRQTGGPDVPLSHYRGLYEAEDSTSICVYVPKRSFVDKLRHKDNLMIRFGHDCDQSYRLRHHHGNTFTWFMPWNERIKHGRALTYHPEFYYITFSPGVSGSMSSLTWANDPAMPKAACYRRKI</sequence>
<gene>
    <name evidence="3" type="ORF">Trco_007783</name>
</gene>